<dbReference type="EMBL" id="QNBD01000144">
    <property type="protein sequence ID" value="RKX70241.1"/>
    <property type="molecule type" value="Genomic_DNA"/>
</dbReference>
<name>A0A660SJP5_UNCT6</name>
<sequence length="299" mass="35154">MTKHKRHKVAPKYKQMAFETAVRNPERYKGILTAIQSFENRVLDNDTLLEIVSYLYLNGIVASPKIRIKETSTFESISSKVIEVNSTRKADGGFPEGYASRYWTYMRTLSEMGFVYAQYNEPLKFSKIAEMLVKDKLDEQEAFSIQAIKYNRKSPYRNILNDFNYFKFIVKILKERERISYEQFIISTFSKNGNLKEFFEIINSNTFNDSNKVENFLREQYNTNLKAQTILRDYPDVVLRLLLITGFISIQFQGKVLIYLNQDKEGYIDDLLDISVELGEEEKEKPEGKEETEEKEEKE</sequence>
<evidence type="ECO:0000313" key="2">
    <source>
        <dbReference type="EMBL" id="RKX70241.1"/>
    </source>
</evidence>
<comment type="caution">
    <text evidence="2">The sequence shown here is derived from an EMBL/GenBank/DDBJ whole genome shotgun (WGS) entry which is preliminary data.</text>
</comment>
<proteinExistence type="predicted"/>
<feature type="region of interest" description="Disordered" evidence="1">
    <location>
        <begin position="279"/>
        <end position="299"/>
    </location>
</feature>
<feature type="compositionally biased region" description="Acidic residues" evidence="1">
    <location>
        <begin position="290"/>
        <end position="299"/>
    </location>
</feature>
<dbReference type="Pfam" id="PF09491">
    <property type="entry name" value="RE_AlwI"/>
    <property type="match status" value="1"/>
</dbReference>
<reference evidence="2 3" key="1">
    <citation type="submission" date="2018-06" db="EMBL/GenBank/DDBJ databases">
        <title>Extensive metabolic versatility and redundancy in microbially diverse, dynamic hydrothermal sediments.</title>
        <authorList>
            <person name="Dombrowski N."/>
            <person name="Teske A."/>
            <person name="Baker B.J."/>
        </authorList>
    </citation>
    <scope>NUCLEOTIDE SEQUENCE [LARGE SCALE GENOMIC DNA]</scope>
    <source>
        <strain evidence="2">B10_G13</strain>
    </source>
</reference>
<protein>
    <submittedName>
        <fullName evidence="2">Uncharacterized protein</fullName>
    </submittedName>
</protein>
<dbReference type="Proteomes" id="UP000271125">
    <property type="component" value="Unassembled WGS sequence"/>
</dbReference>
<evidence type="ECO:0000256" key="1">
    <source>
        <dbReference type="SAM" id="MobiDB-lite"/>
    </source>
</evidence>
<organism evidence="2 3">
    <name type="scientific">candidate division TA06 bacterium</name>
    <dbReference type="NCBI Taxonomy" id="2250710"/>
    <lineage>
        <taxon>Bacteria</taxon>
        <taxon>Bacteria division TA06</taxon>
    </lineage>
</organism>
<dbReference type="AlphaFoldDB" id="A0A660SJP5"/>
<dbReference type="InterPro" id="IPR018573">
    <property type="entry name" value="Restrct_endonuc_II_AlwI"/>
</dbReference>
<evidence type="ECO:0000313" key="3">
    <source>
        <dbReference type="Proteomes" id="UP000271125"/>
    </source>
</evidence>
<accession>A0A660SJP5</accession>
<gene>
    <name evidence="2" type="ORF">DRP43_03570</name>
</gene>